<evidence type="ECO:0000256" key="3">
    <source>
        <dbReference type="ARBA" id="ARBA00005028"/>
    </source>
</evidence>
<dbReference type="GO" id="GO:0033499">
    <property type="term" value="P:galactose catabolic process via UDP-galactose, Leloir pathway"/>
    <property type="evidence" value="ECO:0007669"/>
    <property type="project" value="TreeGrafter"/>
</dbReference>
<dbReference type="EMBL" id="AMQN01014526">
    <property type="status" value="NOT_ANNOTATED_CDS"/>
    <property type="molecule type" value="Genomic_DNA"/>
</dbReference>
<evidence type="ECO:0000256" key="4">
    <source>
        <dbReference type="ARBA" id="ARBA00006206"/>
    </source>
</evidence>
<keyword evidence="5 8" id="KW-0413">Isomerase</keyword>
<organism evidence="12">
    <name type="scientific">Capitella teleta</name>
    <name type="common">Polychaete worm</name>
    <dbReference type="NCBI Taxonomy" id="283909"/>
    <lineage>
        <taxon>Eukaryota</taxon>
        <taxon>Metazoa</taxon>
        <taxon>Spiralia</taxon>
        <taxon>Lophotrochozoa</taxon>
        <taxon>Annelida</taxon>
        <taxon>Polychaeta</taxon>
        <taxon>Sedentaria</taxon>
        <taxon>Scolecida</taxon>
        <taxon>Capitellidae</taxon>
        <taxon>Capitella</taxon>
    </lineage>
</organism>
<accession>R7TF47</accession>
<dbReference type="InterPro" id="IPR011013">
    <property type="entry name" value="Gal_mutarotase_sf_dom"/>
</dbReference>
<reference evidence="14" key="1">
    <citation type="submission" date="2012-12" db="EMBL/GenBank/DDBJ databases">
        <authorList>
            <person name="Hellsten U."/>
            <person name="Grimwood J."/>
            <person name="Chapman J.A."/>
            <person name="Shapiro H."/>
            <person name="Aerts A."/>
            <person name="Otillar R.P."/>
            <person name="Terry A.Y."/>
            <person name="Boore J.L."/>
            <person name="Simakov O."/>
            <person name="Marletaz F."/>
            <person name="Cho S.-J."/>
            <person name="Edsinger-Gonzales E."/>
            <person name="Havlak P."/>
            <person name="Kuo D.-H."/>
            <person name="Larsson T."/>
            <person name="Lv J."/>
            <person name="Arendt D."/>
            <person name="Savage R."/>
            <person name="Osoegawa K."/>
            <person name="de Jong P."/>
            <person name="Lindberg D.R."/>
            <person name="Seaver E.C."/>
            <person name="Weisblat D.A."/>
            <person name="Putnam N.H."/>
            <person name="Grigoriev I.V."/>
            <person name="Rokhsar D.S."/>
        </authorList>
    </citation>
    <scope>NUCLEOTIDE SEQUENCE</scope>
    <source>
        <strain evidence="14">I ESC-2004</strain>
    </source>
</reference>
<dbReference type="OrthoDB" id="274691at2759"/>
<dbReference type="InterPro" id="IPR008183">
    <property type="entry name" value="Aldose_1/G6P_1-epimerase"/>
</dbReference>
<evidence type="ECO:0000256" key="7">
    <source>
        <dbReference type="ARBA" id="ARBA00045743"/>
    </source>
</evidence>
<dbReference type="EMBL" id="KB311039">
    <property type="protein sequence ID" value="ELT90176.1"/>
    <property type="molecule type" value="Genomic_DNA"/>
</dbReference>
<dbReference type="GO" id="GO:0006006">
    <property type="term" value="P:glucose metabolic process"/>
    <property type="evidence" value="ECO:0007669"/>
    <property type="project" value="TreeGrafter"/>
</dbReference>
<evidence type="ECO:0000256" key="1">
    <source>
        <dbReference type="ARBA" id="ARBA00001712"/>
    </source>
</evidence>
<evidence type="ECO:0000256" key="10">
    <source>
        <dbReference type="PIRSR" id="PIRSR005096-2"/>
    </source>
</evidence>
<feature type="binding site" evidence="11">
    <location>
        <begin position="179"/>
        <end position="181"/>
    </location>
    <ligand>
        <name>beta-D-galactose</name>
        <dbReference type="ChEBI" id="CHEBI:27667"/>
    </ligand>
</feature>
<comment type="pathway">
    <text evidence="3 8">Carbohydrate metabolism; hexose metabolism.</text>
</comment>
<evidence type="ECO:0000256" key="8">
    <source>
        <dbReference type="PIRNR" id="PIRNR005096"/>
    </source>
</evidence>
<dbReference type="GO" id="GO:0004034">
    <property type="term" value="F:aldose 1-epimerase activity"/>
    <property type="evidence" value="ECO:0007669"/>
    <property type="project" value="UniProtKB-EC"/>
</dbReference>
<dbReference type="GO" id="GO:0030246">
    <property type="term" value="F:carbohydrate binding"/>
    <property type="evidence" value="ECO:0007669"/>
    <property type="project" value="InterPro"/>
</dbReference>
<evidence type="ECO:0000313" key="13">
    <source>
        <dbReference type="EnsemblMetazoa" id="CapteP223938"/>
    </source>
</evidence>
<dbReference type="InterPro" id="IPR015443">
    <property type="entry name" value="Aldose_1-epimerase"/>
</dbReference>
<dbReference type="Gene3D" id="2.70.98.10">
    <property type="match status" value="1"/>
</dbReference>
<feature type="active site" description="Proton donor" evidence="9">
    <location>
        <position position="179"/>
    </location>
</feature>
<dbReference type="NCBIfam" id="NF008277">
    <property type="entry name" value="PRK11055.1"/>
    <property type="match status" value="1"/>
</dbReference>
<proteinExistence type="inferred from homology"/>
<dbReference type="EnsemblMetazoa" id="CapteT223938">
    <property type="protein sequence ID" value="CapteP223938"/>
    <property type="gene ID" value="CapteG223938"/>
</dbReference>
<reference evidence="12 14" key="2">
    <citation type="journal article" date="2013" name="Nature">
        <title>Insights into bilaterian evolution from three spiralian genomes.</title>
        <authorList>
            <person name="Simakov O."/>
            <person name="Marletaz F."/>
            <person name="Cho S.J."/>
            <person name="Edsinger-Gonzales E."/>
            <person name="Havlak P."/>
            <person name="Hellsten U."/>
            <person name="Kuo D.H."/>
            <person name="Larsson T."/>
            <person name="Lv J."/>
            <person name="Arendt D."/>
            <person name="Savage R."/>
            <person name="Osoegawa K."/>
            <person name="de Jong P."/>
            <person name="Grimwood J."/>
            <person name="Chapman J.A."/>
            <person name="Shapiro H."/>
            <person name="Aerts A."/>
            <person name="Otillar R.P."/>
            <person name="Terry A.Y."/>
            <person name="Boore J.L."/>
            <person name="Grigoriev I.V."/>
            <person name="Lindberg D.R."/>
            <person name="Seaver E.C."/>
            <person name="Weisblat D.A."/>
            <person name="Putnam N.H."/>
            <person name="Rokhsar D.S."/>
        </authorList>
    </citation>
    <scope>NUCLEOTIDE SEQUENCE</scope>
    <source>
        <strain evidence="12 14">I ESC-2004</strain>
    </source>
</reference>
<keyword evidence="14" id="KW-1185">Reference proteome</keyword>
<gene>
    <name evidence="12" type="ORF">CAPTEDRAFT_223938</name>
</gene>
<feature type="active site" description="Proton acceptor" evidence="9">
    <location>
        <position position="317"/>
    </location>
</feature>
<evidence type="ECO:0000256" key="11">
    <source>
        <dbReference type="PIRSR" id="PIRSR005096-3"/>
    </source>
</evidence>
<keyword evidence="6 8" id="KW-0119">Carbohydrate metabolism</keyword>
<comment type="similarity">
    <text evidence="4 8">Belongs to the aldose epimerase family.</text>
</comment>
<dbReference type="InterPro" id="IPR047215">
    <property type="entry name" value="Galactose_mutarotase-like"/>
</dbReference>
<evidence type="ECO:0000256" key="2">
    <source>
        <dbReference type="ARBA" id="ARBA00004947"/>
    </source>
</evidence>
<dbReference type="Proteomes" id="UP000014760">
    <property type="component" value="Unassembled WGS sequence"/>
</dbReference>
<comment type="catalytic activity">
    <reaction evidence="8">
        <text>alpha-D-glucose = beta-D-glucose</text>
        <dbReference type="Rhea" id="RHEA:10264"/>
        <dbReference type="ChEBI" id="CHEBI:15903"/>
        <dbReference type="ChEBI" id="CHEBI:17925"/>
        <dbReference type="EC" id="5.1.3.3"/>
    </reaction>
</comment>
<evidence type="ECO:0000313" key="12">
    <source>
        <dbReference type="EMBL" id="ELT90176.1"/>
    </source>
</evidence>
<dbReference type="UniPathway" id="UPA00242"/>
<dbReference type="CDD" id="cd09019">
    <property type="entry name" value="galactose_mutarotase_like"/>
    <property type="match status" value="1"/>
</dbReference>
<dbReference type="UniPathway" id="UPA00214"/>
<evidence type="ECO:0000313" key="14">
    <source>
        <dbReference type="Proteomes" id="UP000014760"/>
    </source>
</evidence>
<dbReference type="Pfam" id="PF01263">
    <property type="entry name" value="Aldose_epim"/>
    <property type="match status" value="1"/>
</dbReference>
<protein>
    <recommendedName>
        <fullName evidence="8">Aldose 1-epimerase</fullName>
        <ecNumber evidence="8">5.1.3.3</ecNumber>
    </recommendedName>
</protein>
<name>R7TF47_CAPTE</name>
<dbReference type="STRING" id="283909.R7TF47"/>
<comment type="pathway">
    <text evidence="2">Carbohydrate metabolism; galactose metabolism.</text>
</comment>
<evidence type="ECO:0000256" key="5">
    <source>
        <dbReference type="ARBA" id="ARBA00023235"/>
    </source>
</evidence>
<dbReference type="SUPFAM" id="SSF74650">
    <property type="entry name" value="Galactose mutarotase-like"/>
    <property type="match status" value="1"/>
</dbReference>
<comment type="catalytic activity">
    <reaction evidence="1">
        <text>alpha-D-galactose = beta-D-galactose</text>
        <dbReference type="Rhea" id="RHEA:28675"/>
        <dbReference type="ChEBI" id="CHEBI:27667"/>
        <dbReference type="ChEBI" id="CHEBI:28061"/>
        <dbReference type="EC" id="5.1.3.3"/>
    </reaction>
    <physiologicalReaction direction="right-to-left" evidence="1">
        <dbReference type="Rhea" id="RHEA:28677"/>
    </physiologicalReaction>
</comment>
<dbReference type="PANTHER" id="PTHR10091:SF0">
    <property type="entry name" value="GALACTOSE MUTAROTASE"/>
    <property type="match status" value="1"/>
</dbReference>
<dbReference type="HOGENOM" id="CLU_031753_2_0_1"/>
<comment type="function">
    <text evidence="7">Mutarotase that catalyzes the interconversion of beta-D-galactose and alpha-D-galactose during galactose metabolism. Beta-D-galactose is metabolized in the liver into glucose 1-phosphate, the primary metabolic fuel, by the action of four enzymes that constitute the Leloir pathway: GALM, GALK1 (galactokinase), GALT (galactose-1-phosphate uridylyltransferase) and GALE (UDP-galactose-4'-epimerase). Involved in the maintenance of the equilibrium between the beta- and alpha-anomers of galactose, therefore ensuring a sufficient supply of the alpha-anomer for GALK1. Also active on D-glucose although shows a preference for galactose over glucose.</text>
</comment>
<dbReference type="OMA" id="LENDHGM"/>
<dbReference type="PANTHER" id="PTHR10091">
    <property type="entry name" value="ALDOSE-1-EPIMERASE"/>
    <property type="match status" value="1"/>
</dbReference>
<dbReference type="EC" id="5.1.3.3" evidence="8"/>
<evidence type="ECO:0000256" key="9">
    <source>
        <dbReference type="PIRSR" id="PIRSR005096-1"/>
    </source>
</evidence>
<feature type="binding site" evidence="10">
    <location>
        <position position="248"/>
    </location>
    <ligand>
        <name>beta-D-galactose</name>
        <dbReference type="ChEBI" id="CHEBI:27667"/>
    </ligand>
</feature>
<dbReference type="InterPro" id="IPR014718">
    <property type="entry name" value="GH-type_carb-bd"/>
</dbReference>
<dbReference type="PIRSF" id="PIRSF005096">
    <property type="entry name" value="GALM"/>
    <property type="match status" value="1"/>
</dbReference>
<sequence>MDWIRTFFAKTYKNDAKFQMVFILSNSHGSSARIIDLGGTITHLSVPDKNGKFSDVILGFDTLSQYETDDSYFGSLVGRFAGRIASGQFTLNGQQHEVTTNNANNTLHGGKVGWNRAIWNAKIEGDRLVLSHVSQDGDQGFPGEVHVTAAIRLTDDNELQINMTAVAKKKATPINLTSHPYFNLAGKGSIADHHVTIFADYYNPGNPDVTPTGEIAPVSGTIFDFTSSRRLGDVLHNVSVDNVTPGYDHNFCVRGATGRRRIAEVNFAFRVHEPETGRLMQVFSNQPGLMFYTGNFISVEKGKGGQSYGMHGAFCMEPQGYPDAINQENFPDCVLYPGSTYVNEMAFRFSVL</sequence>
<reference evidence="13" key="3">
    <citation type="submission" date="2015-06" db="UniProtKB">
        <authorList>
            <consortium name="EnsemblMetazoa"/>
        </authorList>
    </citation>
    <scope>IDENTIFICATION</scope>
</reference>
<dbReference type="AlphaFoldDB" id="R7TF47"/>
<evidence type="ECO:0000256" key="6">
    <source>
        <dbReference type="ARBA" id="ARBA00023277"/>
    </source>
</evidence>